<comment type="function">
    <text evidence="8">Reversible hydration of carbon dioxide.</text>
</comment>
<evidence type="ECO:0000256" key="4">
    <source>
        <dbReference type="ARBA" id="ARBA00023239"/>
    </source>
</evidence>
<dbReference type="Proteomes" id="UP000245590">
    <property type="component" value="Unassembled WGS sequence"/>
</dbReference>
<evidence type="ECO:0000256" key="2">
    <source>
        <dbReference type="ARBA" id="ARBA00012925"/>
    </source>
</evidence>
<dbReference type="EMBL" id="QFKX01000001">
    <property type="protein sequence ID" value="PWH07765.1"/>
    <property type="molecule type" value="Genomic_DNA"/>
</dbReference>
<evidence type="ECO:0000256" key="8">
    <source>
        <dbReference type="RuleBase" id="RU003956"/>
    </source>
</evidence>
<dbReference type="GO" id="GO:0015976">
    <property type="term" value="P:carbon utilization"/>
    <property type="evidence" value="ECO:0007669"/>
    <property type="project" value="InterPro"/>
</dbReference>
<feature type="binding site" evidence="7">
    <location>
        <position position="129"/>
    </location>
    <ligand>
        <name>Zn(2+)</name>
        <dbReference type="ChEBI" id="CHEBI:29105"/>
    </ligand>
</feature>
<evidence type="ECO:0000256" key="1">
    <source>
        <dbReference type="ARBA" id="ARBA00006217"/>
    </source>
</evidence>
<comment type="caution">
    <text evidence="10">The sequence shown here is derived from an EMBL/GenBank/DDBJ whole genome shotgun (WGS) entry which is preliminary data.</text>
</comment>
<keyword evidence="3 7" id="KW-0862">Zinc</keyword>
<dbReference type="InterPro" id="IPR001765">
    <property type="entry name" value="Carbonic_anhydrase"/>
</dbReference>
<comment type="similarity">
    <text evidence="1 8">Belongs to the beta-class carbonic anhydrase family.</text>
</comment>
<evidence type="ECO:0000256" key="5">
    <source>
        <dbReference type="ARBA" id="ARBA00024993"/>
    </source>
</evidence>
<keyword evidence="11" id="KW-1185">Reference proteome</keyword>
<dbReference type="Gene3D" id="3.40.1050.10">
    <property type="entry name" value="Carbonic anhydrase"/>
    <property type="match status" value="1"/>
</dbReference>
<name>A0A2U2RPM8_9MICO</name>
<evidence type="ECO:0000313" key="11">
    <source>
        <dbReference type="Proteomes" id="UP000245590"/>
    </source>
</evidence>
<organism evidence="10 11">
    <name type="scientific">Brachybacterium endophyticum</name>
    <dbReference type="NCBI Taxonomy" id="2182385"/>
    <lineage>
        <taxon>Bacteria</taxon>
        <taxon>Bacillati</taxon>
        <taxon>Actinomycetota</taxon>
        <taxon>Actinomycetes</taxon>
        <taxon>Micrococcales</taxon>
        <taxon>Dermabacteraceae</taxon>
        <taxon>Brachybacterium</taxon>
    </lineage>
</organism>
<evidence type="ECO:0000256" key="7">
    <source>
        <dbReference type="PIRSR" id="PIRSR601765-1"/>
    </source>
</evidence>
<dbReference type="SUPFAM" id="SSF53056">
    <property type="entry name" value="beta-carbonic anhydrase, cab"/>
    <property type="match status" value="1"/>
</dbReference>
<sequence>MLSPDGRTPVNLSAATGSAAPASPDPAALQAFQDLLAGNRRFVEGDVQHPNQDESRRRALESGQAPFAMVLGCSDSRVPVELLFDQGLGDLFVARNAGHVLGRSMQASVEFAVEVLGVQVVLVLGHESCGAVGATVEAIQKGTTLPGEMPILVDQVKEHLDPADPTEQAVETHVLGTLTDLRSRSLIVREAEEKGSIVVAGAVYGLGDGGVRVISGPEA</sequence>
<evidence type="ECO:0000313" key="10">
    <source>
        <dbReference type="EMBL" id="PWH07765.1"/>
    </source>
</evidence>
<dbReference type="InterPro" id="IPR036874">
    <property type="entry name" value="Carbonic_anhydrase_sf"/>
</dbReference>
<dbReference type="GO" id="GO:0008270">
    <property type="term" value="F:zinc ion binding"/>
    <property type="evidence" value="ECO:0007669"/>
    <property type="project" value="UniProtKB-UniRule"/>
</dbReference>
<dbReference type="GO" id="GO:0004089">
    <property type="term" value="F:carbonate dehydratase activity"/>
    <property type="evidence" value="ECO:0007669"/>
    <property type="project" value="UniProtKB-UniRule"/>
</dbReference>
<dbReference type="PANTHER" id="PTHR11002:SF79">
    <property type="entry name" value="CARBONIC ANHYDRASE 2"/>
    <property type="match status" value="1"/>
</dbReference>
<dbReference type="AlphaFoldDB" id="A0A2U2RPM8"/>
<feature type="compositionally biased region" description="Low complexity" evidence="9">
    <location>
        <begin position="13"/>
        <end position="24"/>
    </location>
</feature>
<comment type="function">
    <text evidence="5">Catalyzes the reversible hydration of carbon dioxide to form bicarbonate.</text>
</comment>
<protein>
    <recommendedName>
        <fullName evidence="2 8">Carbonic anhydrase</fullName>
        <ecNumber evidence="2 8">4.2.1.1</ecNumber>
    </recommendedName>
    <alternativeName>
        <fullName evidence="8">Carbonate dehydratase</fullName>
    </alternativeName>
</protein>
<dbReference type="EC" id="4.2.1.1" evidence="2 8"/>
<reference evidence="10 11" key="1">
    <citation type="submission" date="2018-05" db="EMBL/GenBank/DDBJ databases">
        <title>Brachybacterium sp. M1HQ-2T, whole genome shotgun sequence.</title>
        <authorList>
            <person name="Tuo L."/>
        </authorList>
    </citation>
    <scope>NUCLEOTIDE SEQUENCE [LARGE SCALE GENOMIC DNA]</scope>
    <source>
        <strain evidence="10 11">M1HQ-2</strain>
    </source>
</reference>
<dbReference type="InterPro" id="IPR015892">
    <property type="entry name" value="Carbonic_anhydrase_CS"/>
</dbReference>
<accession>A0A2U2RPM8</accession>
<dbReference type="Pfam" id="PF00484">
    <property type="entry name" value="Pro_CA"/>
    <property type="match status" value="1"/>
</dbReference>
<feature type="binding site" evidence="7">
    <location>
        <position position="126"/>
    </location>
    <ligand>
        <name>Zn(2+)</name>
        <dbReference type="ChEBI" id="CHEBI:29105"/>
    </ligand>
</feature>
<dbReference type="SMART" id="SM00947">
    <property type="entry name" value="Pro_CA"/>
    <property type="match status" value="1"/>
</dbReference>
<comment type="catalytic activity">
    <reaction evidence="6 8">
        <text>hydrogencarbonate + H(+) = CO2 + H2O</text>
        <dbReference type="Rhea" id="RHEA:10748"/>
        <dbReference type="ChEBI" id="CHEBI:15377"/>
        <dbReference type="ChEBI" id="CHEBI:15378"/>
        <dbReference type="ChEBI" id="CHEBI:16526"/>
        <dbReference type="ChEBI" id="CHEBI:17544"/>
        <dbReference type="EC" id="4.2.1.1"/>
    </reaction>
</comment>
<dbReference type="PANTHER" id="PTHR11002">
    <property type="entry name" value="CARBONIC ANHYDRASE"/>
    <property type="match status" value="1"/>
</dbReference>
<feature type="binding site" evidence="7">
    <location>
        <position position="75"/>
    </location>
    <ligand>
        <name>Zn(2+)</name>
        <dbReference type="ChEBI" id="CHEBI:29105"/>
    </ligand>
</feature>
<comment type="cofactor">
    <cofactor evidence="7">
        <name>Zn(2+)</name>
        <dbReference type="ChEBI" id="CHEBI:29105"/>
    </cofactor>
    <text evidence="7">Binds 1 zinc ion per subunit.</text>
</comment>
<keyword evidence="4 8" id="KW-0456">Lyase</keyword>
<evidence type="ECO:0000256" key="6">
    <source>
        <dbReference type="ARBA" id="ARBA00048348"/>
    </source>
</evidence>
<evidence type="ECO:0000256" key="3">
    <source>
        <dbReference type="ARBA" id="ARBA00022833"/>
    </source>
</evidence>
<feature type="region of interest" description="Disordered" evidence="9">
    <location>
        <begin position="1"/>
        <end position="24"/>
    </location>
</feature>
<proteinExistence type="inferred from homology"/>
<dbReference type="OrthoDB" id="9797527at2"/>
<feature type="binding site" evidence="7">
    <location>
        <position position="73"/>
    </location>
    <ligand>
        <name>Zn(2+)</name>
        <dbReference type="ChEBI" id="CHEBI:29105"/>
    </ligand>
</feature>
<dbReference type="PROSITE" id="PS00705">
    <property type="entry name" value="PROK_CO2_ANHYDRASE_2"/>
    <property type="match status" value="1"/>
</dbReference>
<evidence type="ECO:0000256" key="9">
    <source>
        <dbReference type="SAM" id="MobiDB-lite"/>
    </source>
</evidence>
<gene>
    <name evidence="10" type="ORF">DEO23_03920</name>
</gene>
<keyword evidence="7" id="KW-0479">Metal-binding</keyword>